<name>A0A812IBY1_9DINO</name>
<accession>A0A812IBY1</accession>
<reference evidence="1" key="1">
    <citation type="submission" date="2021-02" db="EMBL/GenBank/DDBJ databases">
        <authorList>
            <person name="Dougan E. K."/>
            <person name="Rhodes N."/>
            <person name="Thang M."/>
            <person name="Chan C."/>
        </authorList>
    </citation>
    <scope>NUCLEOTIDE SEQUENCE</scope>
</reference>
<keyword evidence="2" id="KW-1185">Reference proteome</keyword>
<proteinExistence type="predicted"/>
<dbReference type="AlphaFoldDB" id="A0A812IBY1"/>
<dbReference type="OrthoDB" id="418267at2759"/>
<gene>
    <name evidence="1" type="primary">Spag6</name>
    <name evidence="1" type="ORF">SNAT2548_LOCUS3314</name>
</gene>
<organism evidence="1 2">
    <name type="scientific">Symbiodinium natans</name>
    <dbReference type="NCBI Taxonomy" id="878477"/>
    <lineage>
        <taxon>Eukaryota</taxon>
        <taxon>Sar</taxon>
        <taxon>Alveolata</taxon>
        <taxon>Dinophyceae</taxon>
        <taxon>Suessiales</taxon>
        <taxon>Symbiodiniaceae</taxon>
        <taxon>Symbiodinium</taxon>
    </lineage>
</organism>
<sequence>MADAQGLDLSLAAFIGAAKPDLKPTQLVVVEEKLGKVGVTNVQELAHALRGRNERSLNNRLRAVGEKCFTSETLSALRQRVREEPSLRRSRRQAGEVLKGFARETSRSEAMPTSKEGMVQALEDLGLEVSRCQVREMRALLLEARRLSALQRPDLAAEVRGRLGRNPERSTSSEELIRQLLEASFPDTLEPRNTADFERSKSDEEDGFTFEILAPTPEALSLSTLTAHSEEELRAQCKARGLWTDELQSKSKGFLAVLLKMESRREYLQSLPQVQD</sequence>
<evidence type="ECO:0000313" key="1">
    <source>
        <dbReference type="EMBL" id="CAE7027112.1"/>
    </source>
</evidence>
<dbReference type="EMBL" id="CAJNDS010000202">
    <property type="protein sequence ID" value="CAE7027112.1"/>
    <property type="molecule type" value="Genomic_DNA"/>
</dbReference>
<evidence type="ECO:0000313" key="2">
    <source>
        <dbReference type="Proteomes" id="UP000604046"/>
    </source>
</evidence>
<comment type="caution">
    <text evidence="1">The sequence shown here is derived from an EMBL/GenBank/DDBJ whole genome shotgun (WGS) entry which is preliminary data.</text>
</comment>
<protein>
    <submittedName>
        <fullName evidence="1">Spag6 protein</fullName>
    </submittedName>
</protein>
<dbReference type="Proteomes" id="UP000604046">
    <property type="component" value="Unassembled WGS sequence"/>
</dbReference>